<dbReference type="RefSeq" id="WP_086534925.1">
    <property type="nucleotide sequence ID" value="NZ_NGFO01000007.1"/>
</dbReference>
<evidence type="ECO:0000313" key="2">
    <source>
        <dbReference type="EMBL" id="OUC79510.1"/>
    </source>
</evidence>
<proteinExistence type="predicted"/>
<dbReference type="Gene3D" id="3.10.450.50">
    <property type="match status" value="1"/>
</dbReference>
<name>A0A243QCN5_9ACTN</name>
<dbReference type="EMBL" id="NGFO01000007">
    <property type="protein sequence ID" value="OUC79510.1"/>
    <property type="molecule type" value="Genomic_DNA"/>
</dbReference>
<dbReference type="InterPro" id="IPR032710">
    <property type="entry name" value="NTF2-like_dom_sf"/>
</dbReference>
<protein>
    <submittedName>
        <fullName evidence="2">Bile acid 7-alpha dehydratase</fullName>
    </submittedName>
</protein>
<feature type="domain" description="SnoaL-like" evidence="1">
    <location>
        <begin position="10"/>
        <end position="134"/>
    </location>
</feature>
<accession>A0A243QCN5</accession>
<dbReference type="SUPFAM" id="SSF54427">
    <property type="entry name" value="NTF2-like"/>
    <property type="match status" value="1"/>
</dbReference>
<gene>
    <name evidence="2" type="ORF">CA982_08505</name>
</gene>
<evidence type="ECO:0000259" key="1">
    <source>
        <dbReference type="Pfam" id="PF13577"/>
    </source>
</evidence>
<keyword evidence="3" id="KW-1185">Reference proteome</keyword>
<reference evidence="2 3" key="1">
    <citation type="submission" date="2017-05" db="EMBL/GenBank/DDBJ databases">
        <title>Biotechnological potential of actinobacteria isolated from South African environments.</title>
        <authorList>
            <person name="Le Roes-Hill M."/>
            <person name="Prins A."/>
            <person name="Durrell K.A."/>
        </authorList>
    </citation>
    <scope>NUCLEOTIDE SEQUENCE [LARGE SCALE GENOMIC DNA]</scope>
    <source>
        <strain evidence="2">BS2</strain>
    </source>
</reference>
<dbReference type="Pfam" id="PF13577">
    <property type="entry name" value="SnoaL_4"/>
    <property type="match status" value="1"/>
</dbReference>
<sequence length="163" mass="18520">MTTDSEHDHVAAIGRLKYRYWRASDAKDADAFRGCFVRAGARIDYGPMGTFDDADALTDIFRRVALHKVDGRFAVMDMHHGMHPDIALTSETTATGRWSLRFRQVNLLDRTETVMLGEYDDEYVVEDGEWKIAASKLTERWRMRQPLSPDVEITEGTFGTADG</sequence>
<evidence type="ECO:0000313" key="3">
    <source>
        <dbReference type="Proteomes" id="UP000194632"/>
    </source>
</evidence>
<comment type="caution">
    <text evidence="2">The sequence shown here is derived from an EMBL/GenBank/DDBJ whole genome shotgun (WGS) entry which is preliminary data.</text>
</comment>
<dbReference type="InterPro" id="IPR037401">
    <property type="entry name" value="SnoaL-like"/>
</dbReference>
<dbReference type="STRING" id="417102.CA982_08505"/>
<dbReference type="Proteomes" id="UP000194632">
    <property type="component" value="Unassembled WGS sequence"/>
</dbReference>
<dbReference type="AlphaFoldDB" id="A0A243QCN5"/>
<organism evidence="2 3">
    <name type="scientific">Gordonia lacunae</name>
    <dbReference type="NCBI Taxonomy" id="417102"/>
    <lineage>
        <taxon>Bacteria</taxon>
        <taxon>Bacillati</taxon>
        <taxon>Actinomycetota</taxon>
        <taxon>Actinomycetes</taxon>
        <taxon>Mycobacteriales</taxon>
        <taxon>Gordoniaceae</taxon>
        <taxon>Gordonia</taxon>
    </lineage>
</organism>
<dbReference type="OrthoDB" id="4571298at2"/>